<name>A0A7N2N4Y6_QUELO</name>
<organism evidence="1 2">
    <name type="scientific">Quercus lobata</name>
    <name type="common">Valley oak</name>
    <dbReference type="NCBI Taxonomy" id="97700"/>
    <lineage>
        <taxon>Eukaryota</taxon>
        <taxon>Viridiplantae</taxon>
        <taxon>Streptophyta</taxon>
        <taxon>Embryophyta</taxon>
        <taxon>Tracheophyta</taxon>
        <taxon>Spermatophyta</taxon>
        <taxon>Magnoliopsida</taxon>
        <taxon>eudicotyledons</taxon>
        <taxon>Gunneridae</taxon>
        <taxon>Pentapetalae</taxon>
        <taxon>rosids</taxon>
        <taxon>fabids</taxon>
        <taxon>Fagales</taxon>
        <taxon>Fagaceae</taxon>
        <taxon>Quercus</taxon>
    </lineage>
</organism>
<protein>
    <submittedName>
        <fullName evidence="1">Uncharacterized protein</fullName>
    </submittedName>
</protein>
<reference evidence="1 2" key="1">
    <citation type="journal article" date="2016" name="G3 (Bethesda)">
        <title>First Draft Assembly and Annotation of the Genome of a California Endemic Oak Quercus lobata Nee (Fagaceae).</title>
        <authorList>
            <person name="Sork V.L."/>
            <person name="Fitz-Gibbon S.T."/>
            <person name="Puiu D."/>
            <person name="Crepeau M."/>
            <person name="Gugger P.F."/>
            <person name="Sherman R."/>
            <person name="Stevens K."/>
            <person name="Langley C.H."/>
            <person name="Pellegrini M."/>
            <person name="Salzberg S.L."/>
        </authorList>
    </citation>
    <scope>NUCLEOTIDE SEQUENCE [LARGE SCALE GENOMIC DNA]</scope>
    <source>
        <strain evidence="1 2">cv. SW786</strain>
    </source>
</reference>
<proteinExistence type="predicted"/>
<evidence type="ECO:0000313" key="2">
    <source>
        <dbReference type="Proteomes" id="UP000594261"/>
    </source>
</evidence>
<dbReference type="EnsemblPlants" id="QL12p029096:mrna">
    <property type="protein sequence ID" value="QL12p029096:mrna"/>
    <property type="gene ID" value="QL12p029096"/>
</dbReference>
<dbReference type="Gramene" id="QL12p029096:mrna">
    <property type="protein sequence ID" value="QL12p029096:mrna"/>
    <property type="gene ID" value="QL12p029096"/>
</dbReference>
<evidence type="ECO:0000313" key="1">
    <source>
        <dbReference type="EnsemblPlants" id="QL12p029096:mrna"/>
    </source>
</evidence>
<sequence>MQFDVSKTIKNASVKILDAFVDLVFEFDDQPLLPSQSNFAPVDELKETLLITDIEGKIPDSFPEGVFVRNGGCGSINSDKALLYHDFSYILVILTSTIS</sequence>
<reference evidence="1" key="2">
    <citation type="submission" date="2021-01" db="UniProtKB">
        <authorList>
            <consortium name="EnsemblPlants"/>
        </authorList>
    </citation>
    <scope>IDENTIFICATION</scope>
</reference>
<accession>A0A7N2N4Y6</accession>
<dbReference type="OMA" id="HDFSYIL"/>
<keyword evidence="2" id="KW-1185">Reference proteome</keyword>
<dbReference type="InParanoid" id="A0A7N2N4Y6"/>
<dbReference type="AlphaFoldDB" id="A0A7N2N4Y6"/>
<dbReference type="Proteomes" id="UP000594261">
    <property type="component" value="Chromosome 12"/>
</dbReference>
<dbReference type="EMBL" id="LRBV02000012">
    <property type="status" value="NOT_ANNOTATED_CDS"/>
    <property type="molecule type" value="Genomic_DNA"/>
</dbReference>